<proteinExistence type="predicted"/>
<dbReference type="EMBL" id="FNCG01000020">
    <property type="protein sequence ID" value="SDI39385.1"/>
    <property type="molecule type" value="Genomic_DNA"/>
</dbReference>
<evidence type="ECO:0000313" key="1">
    <source>
        <dbReference type="EMBL" id="SDI39385.1"/>
    </source>
</evidence>
<dbReference type="STRING" id="551996.SAMN05192573_12020"/>
<sequence length="121" mass="14138">MGFFNILKTETTCSNCSKPFPVYIQFKFGHTRQLEYQLGDKLYWDEGGKWRTNDVGRPNLPAVNVYGSFGHEICPNCSYLNEAEFDIRMEFDTIISVKSMTDYKNYLDYEEGDGCYYEVND</sequence>
<gene>
    <name evidence="1" type="ORF">SAMN05192573_12020</name>
</gene>
<reference evidence="2" key="1">
    <citation type="submission" date="2016-10" db="EMBL/GenBank/DDBJ databases">
        <authorList>
            <person name="Varghese N."/>
            <person name="Submissions S."/>
        </authorList>
    </citation>
    <scope>NUCLEOTIDE SEQUENCE [LARGE SCALE GENOMIC DNA]</scope>
    <source>
        <strain evidence="2">Gh-67</strain>
    </source>
</reference>
<evidence type="ECO:0000313" key="2">
    <source>
        <dbReference type="Proteomes" id="UP000199705"/>
    </source>
</evidence>
<organism evidence="1 2">
    <name type="scientific">Mucilaginibacter gossypii</name>
    <dbReference type="NCBI Taxonomy" id="551996"/>
    <lineage>
        <taxon>Bacteria</taxon>
        <taxon>Pseudomonadati</taxon>
        <taxon>Bacteroidota</taxon>
        <taxon>Sphingobacteriia</taxon>
        <taxon>Sphingobacteriales</taxon>
        <taxon>Sphingobacteriaceae</taxon>
        <taxon>Mucilaginibacter</taxon>
    </lineage>
</organism>
<dbReference type="Proteomes" id="UP000199705">
    <property type="component" value="Unassembled WGS sequence"/>
</dbReference>
<accession>A0A1G8K7F7</accession>
<name>A0A1G8K7F7_9SPHI</name>
<protein>
    <submittedName>
        <fullName evidence="1">Uncharacterized protein</fullName>
    </submittedName>
</protein>
<keyword evidence="2" id="KW-1185">Reference proteome</keyword>
<dbReference type="AlphaFoldDB" id="A0A1G8K7F7"/>